<evidence type="ECO:0000313" key="9">
    <source>
        <dbReference type="Proteomes" id="UP000011058"/>
    </source>
</evidence>
<keyword evidence="4 6" id="KW-0862">Zinc</keyword>
<keyword evidence="5 6" id="KW-0482">Metalloprotease</keyword>
<dbReference type="STRING" id="1166018.FAES_5018"/>
<name>I0KFW4_9BACT</name>
<keyword evidence="3 6" id="KW-0378">Hydrolase</keyword>
<dbReference type="GO" id="GO:0051603">
    <property type="term" value="P:proteolysis involved in protein catabolic process"/>
    <property type="evidence" value="ECO:0007669"/>
    <property type="project" value="TreeGrafter"/>
</dbReference>
<dbReference type="GO" id="GO:0004222">
    <property type="term" value="F:metalloendopeptidase activity"/>
    <property type="evidence" value="ECO:0007669"/>
    <property type="project" value="InterPro"/>
</dbReference>
<dbReference type="GO" id="GO:0016020">
    <property type="term" value="C:membrane"/>
    <property type="evidence" value="ECO:0007669"/>
    <property type="project" value="TreeGrafter"/>
</dbReference>
<dbReference type="AlphaFoldDB" id="I0KFW4"/>
<dbReference type="InterPro" id="IPR001915">
    <property type="entry name" value="Peptidase_M48"/>
</dbReference>
<dbReference type="PANTHER" id="PTHR22726:SF1">
    <property type="entry name" value="METALLOENDOPEPTIDASE OMA1, MITOCHONDRIAL"/>
    <property type="match status" value="1"/>
</dbReference>
<evidence type="ECO:0000259" key="7">
    <source>
        <dbReference type="Pfam" id="PF01435"/>
    </source>
</evidence>
<organism evidence="8 9">
    <name type="scientific">Fibrella aestuarina BUZ 2</name>
    <dbReference type="NCBI Taxonomy" id="1166018"/>
    <lineage>
        <taxon>Bacteria</taxon>
        <taxon>Pseudomonadati</taxon>
        <taxon>Bacteroidota</taxon>
        <taxon>Cytophagia</taxon>
        <taxon>Cytophagales</taxon>
        <taxon>Spirosomataceae</taxon>
        <taxon>Fibrella</taxon>
    </lineage>
</organism>
<evidence type="ECO:0000256" key="3">
    <source>
        <dbReference type="ARBA" id="ARBA00022801"/>
    </source>
</evidence>
<dbReference type="EMBL" id="HE796683">
    <property type="protein sequence ID" value="CCH03017.1"/>
    <property type="molecule type" value="Genomic_DNA"/>
</dbReference>
<comment type="similarity">
    <text evidence="6">Belongs to the peptidase M48 family.</text>
</comment>
<dbReference type="CDD" id="cd07331">
    <property type="entry name" value="M48C_Oma1_like"/>
    <property type="match status" value="1"/>
</dbReference>
<dbReference type="InterPro" id="IPR051156">
    <property type="entry name" value="Mito/Outer_Membr_Metalloprot"/>
</dbReference>
<dbReference type="PATRIC" id="fig|1166018.3.peg.1993"/>
<evidence type="ECO:0000256" key="1">
    <source>
        <dbReference type="ARBA" id="ARBA00022670"/>
    </source>
</evidence>
<evidence type="ECO:0000256" key="2">
    <source>
        <dbReference type="ARBA" id="ARBA00022723"/>
    </source>
</evidence>
<evidence type="ECO:0000313" key="8">
    <source>
        <dbReference type="EMBL" id="CCH03017.1"/>
    </source>
</evidence>
<gene>
    <name evidence="8" type="ORF">FAES_5018</name>
</gene>
<dbReference type="Proteomes" id="UP000011058">
    <property type="component" value="Chromosome"/>
</dbReference>
<evidence type="ECO:0000256" key="5">
    <source>
        <dbReference type="ARBA" id="ARBA00023049"/>
    </source>
</evidence>
<evidence type="ECO:0000256" key="4">
    <source>
        <dbReference type="ARBA" id="ARBA00022833"/>
    </source>
</evidence>
<keyword evidence="1 6" id="KW-0645">Protease</keyword>
<dbReference type="Pfam" id="PF01435">
    <property type="entry name" value="Peptidase_M48"/>
    <property type="match status" value="1"/>
</dbReference>
<reference evidence="8 9" key="1">
    <citation type="journal article" date="2012" name="J. Bacteriol.">
        <title>Genome Sequence of Fibrella aestuarina BUZ 2T, a Filamentous Marine Bacterium.</title>
        <authorList>
            <person name="Filippini M."/>
            <person name="Qi W."/>
            <person name="Blom J."/>
            <person name="Goesmann A."/>
            <person name="Smits T.H."/>
            <person name="Bagheri H.C."/>
        </authorList>
    </citation>
    <scope>NUCLEOTIDE SEQUENCE [LARGE SCALE GENOMIC DNA]</scope>
    <source>
        <strain evidence="9">BUZ 2T</strain>
    </source>
</reference>
<protein>
    <submittedName>
        <fullName evidence="8">Peptidase M48 Ste24p</fullName>
    </submittedName>
</protein>
<dbReference type="Gene3D" id="3.30.2010.10">
    <property type="entry name" value="Metalloproteases ('zincins'), catalytic domain"/>
    <property type="match status" value="1"/>
</dbReference>
<accession>I0KFW4</accession>
<proteinExistence type="inferred from homology"/>
<dbReference type="KEGG" id="fae:FAES_5018"/>
<sequence>MGQLNTTNISLHTMKRTFLGFVLLTVAFACAKVPLTNRKQILLVPNDQMLQLSATEYKSFLDTSQVINSTADAQMVNRVGDRIRRAVESYMNQNGYAQRLEGFNWEYHLVQDRQVNAWCMPGGKIVVYSGILPYTQNEAGLATVLGHEVSHAVAEHGNERMSEGLVANGLLQAGQVVTGIATANKTPQVQALFQQAIGTGGPLAYQFFGALPHSRRQESEADHLGLIFMAMAGYDPNEAISFWSRMAKASAGRAPAEFFSDHPSDERRIADLQKLLPDAMKYYKR</sequence>
<evidence type="ECO:0000256" key="6">
    <source>
        <dbReference type="RuleBase" id="RU003983"/>
    </source>
</evidence>
<keyword evidence="9" id="KW-1185">Reference proteome</keyword>
<dbReference type="GO" id="GO:0046872">
    <property type="term" value="F:metal ion binding"/>
    <property type="evidence" value="ECO:0007669"/>
    <property type="project" value="UniProtKB-KW"/>
</dbReference>
<dbReference type="eggNOG" id="COG0501">
    <property type="taxonomic scope" value="Bacteria"/>
</dbReference>
<dbReference type="PANTHER" id="PTHR22726">
    <property type="entry name" value="METALLOENDOPEPTIDASE OMA1"/>
    <property type="match status" value="1"/>
</dbReference>
<keyword evidence="2" id="KW-0479">Metal-binding</keyword>
<comment type="cofactor">
    <cofactor evidence="6">
        <name>Zn(2+)</name>
        <dbReference type="ChEBI" id="CHEBI:29105"/>
    </cofactor>
    <text evidence="6">Binds 1 zinc ion per subunit.</text>
</comment>
<feature type="domain" description="Peptidase M48" evidence="7">
    <location>
        <begin position="82"/>
        <end position="274"/>
    </location>
</feature>
<dbReference type="HOGENOM" id="CLU_029002_5_0_10"/>